<evidence type="ECO:0000259" key="8">
    <source>
        <dbReference type="Pfam" id="PF04444"/>
    </source>
</evidence>
<accession>A0A163E095</accession>
<reference evidence="9 10" key="1">
    <citation type="journal article" date="2016" name="Sci. Rep.">
        <title>Draft genome sequencing and secretome analysis of fungal phytopathogen Ascochyta rabiei provides insight into the necrotrophic effector repertoire.</title>
        <authorList>
            <person name="Verma S."/>
            <person name="Gazara R.K."/>
            <person name="Nizam S."/>
            <person name="Parween S."/>
            <person name="Chattopadhyay D."/>
            <person name="Verma P.K."/>
        </authorList>
    </citation>
    <scope>NUCLEOTIDE SEQUENCE [LARGE SCALE GENOMIC DNA]</scope>
    <source>
        <strain evidence="9 10">ArDII</strain>
    </source>
</reference>
<comment type="similarity">
    <text evidence="2">Belongs to the intradiol ring-cleavage dioxygenase family.</text>
</comment>
<evidence type="ECO:0000256" key="4">
    <source>
        <dbReference type="ARBA" id="ARBA00022964"/>
    </source>
</evidence>
<feature type="domain" description="Catechol dioxygenase N-terminal" evidence="8">
    <location>
        <begin position="33"/>
        <end position="106"/>
    </location>
</feature>
<evidence type="ECO:0000313" key="10">
    <source>
        <dbReference type="Proteomes" id="UP000076837"/>
    </source>
</evidence>
<name>A0A163E095_DIDRA</name>
<dbReference type="InterPro" id="IPR039390">
    <property type="entry name" value="1_2-HQD/HQD"/>
</dbReference>
<evidence type="ECO:0000256" key="6">
    <source>
        <dbReference type="ARBA" id="ARBA00023004"/>
    </source>
</evidence>
<evidence type="ECO:0000256" key="3">
    <source>
        <dbReference type="ARBA" id="ARBA00022723"/>
    </source>
</evidence>
<dbReference type="GO" id="GO:0009712">
    <property type="term" value="P:catechol-containing compound metabolic process"/>
    <property type="evidence" value="ECO:0007669"/>
    <property type="project" value="InterPro"/>
</dbReference>
<dbReference type="InterPro" id="IPR007535">
    <property type="entry name" value="Catechol_dOase_N"/>
</dbReference>
<dbReference type="OrthoDB" id="5238185at2759"/>
<sequence length="314" mass="34810">MPQAAAAVSDSKTHKFNPNFTQQVIAATGPNANPRVKQLTSSLIQHLHDFARENELTVDEWMMGVELMNEAGRMSDAKRNEGQLLCDVLGLESLVDEITYKLATDATDEPTATAILGPFYRHDAPKMEMGSCIVSGVEEEGDRTWMHGTVTDFKTGKPIEGAVVDVWHTAPNGLYEQQDPDQPEMNLRGRFTTGADGKYDFYCLRPVPYPIPFDGPAGKVLKALDRHPYRPAHIHFLLTAPGHKPIVTQIFDRSSKYIEDDAVFAVKDSLLVDFKPFKGDANAEFELPYDFKMATFEDAKEGKLNGSTEESAAV</sequence>
<evidence type="ECO:0000256" key="2">
    <source>
        <dbReference type="ARBA" id="ARBA00007825"/>
    </source>
</evidence>
<protein>
    <submittedName>
        <fullName evidence="9">Catechol 1,2-dioxygenase</fullName>
    </submittedName>
</protein>
<dbReference type="CDD" id="cd03461">
    <property type="entry name" value="1_2-HQD"/>
    <property type="match status" value="1"/>
</dbReference>
<keyword evidence="5" id="KW-0560">Oxidoreductase</keyword>
<evidence type="ECO:0000256" key="5">
    <source>
        <dbReference type="ARBA" id="ARBA00023002"/>
    </source>
</evidence>
<dbReference type="Pfam" id="PF04444">
    <property type="entry name" value="Dioxygenase_N"/>
    <property type="match status" value="1"/>
</dbReference>
<keyword evidence="6" id="KW-0408">Iron</keyword>
<evidence type="ECO:0000259" key="7">
    <source>
        <dbReference type="Pfam" id="PF00775"/>
    </source>
</evidence>
<dbReference type="PANTHER" id="PTHR33711:SF7">
    <property type="entry name" value="INTRADIOL RING-CLEAVAGE DIOXYGENASES DOMAIN-CONTAINING PROTEIN-RELATED"/>
    <property type="match status" value="1"/>
</dbReference>
<dbReference type="InterPro" id="IPR015889">
    <property type="entry name" value="Intradiol_dOase_core"/>
</dbReference>
<dbReference type="Proteomes" id="UP000076837">
    <property type="component" value="Unassembled WGS sequence"/>
</dbReference>
<dbReference type="EMBL" id="JYNV01000195">
    <property type="protein sequence ID" value="KZM23437.1"/>
    <property type="molecule type" value="Genomic_DNA"/>
</dbReference>
<keyword evidence="3" id="KW-0479">Metal-binding</keyword>
<evidence type="ECO:0000313" key="9">
    <source>
        <dbReference type="EMBL" id="KZM23437.1"/>
    </source>
</evidence>
<feature type="domain" description="Intradiol ring-cleavage dioxygenases" evidence="7">
    <location>
        <begin position="116"/>
        <end position="293"/>
    </location>
</feature>
<dbReference type="Gene3D" id="2.60.130.10">
    <property type="entry name" value="Aromatic compound dioxygenase"/>
    <property type="match status" value="1"/>
</dbReference>
<dbReference type="Pfam" id="PF00775">
    <property type="entry name" value="Dioxygenase_C"/>
    <property type="match status" value="1"/>
</dbReference>
<proteinExistence type="inferred from homology"/>
<dbReference type="AlphaFoldDB" id="A0A163E095"/>
<organism evidence="9 10">
    <name type="scientific">Didymella rabiei</name>
    <name type="common">Chickpea ascochyta blight fungus</name>
    <name type="synonym">Mycosphaerella rabiei</name>
    <dbReference type="NCBI Taxonomy" id="5454"/>
    <lineage>
        <taxon>Eukaryota</taxon>
        <taxon>Fungi</taxon>
        <taxon>Dikarya</taxon>
        <taxon>Ascomycota</taxon>
        <taxon>Pezizomycotina</taxon>
        <taxon>Dothideomycetes</taxon>
        <taxon>Pleosporomycetidae</taxon>
        <taxon>Pleosporales</taxon>
        <taxon>Pleosporineae</taxon>
        <taxon>Didymellaceae</taxon>
        <taxon>Ascochyta</taxon>
    </lineage>
</organism>
<dbReference type="InterPro" id="IPR000627">
    <property type="entry name" value="Intradiol_dOase_C"/>
</dbReference>
<dbReference type="PANTHER" id="PTHR33711">
    <property type="entry name" value="DIOXYGENASE, PUTATIVE (AFU_ORTHOLOGUE AFUA_2G02910)-RELATED"/>
    <property type="match status" value="1"/>
</dbReference>
<comment type="caution">
    <text evidence="9">The sequence shown here is derived from an EMBL/GenBank/DDBJ whole genome shotgun (WGS) entry which is preliminary data.</text>
</comment>
<evidence type="ECO:0000256" key="1">
    <source>
        <dbReference type="ARBA" id="ARBA00001965"/>
    </source>
</evidence>
<keyword evidence="4 9" id="KW-0223">Dioxygenase</keyword>
<comment type="cofactor">
    <cofactor evidence="1">
        <name>Fe(3+)</name>
        <dbReference type="ChEBI" id="CHEBI:29034"/>
    </cofactor>
</comment>
<dbReference type="InterPro" id="IPR050770">
    <property type="entry name" value="Intradiol_RC_Dioxygenase"/>
</dbReference>
<keyword evidence="10" id="KW-1185">Reference proteome</keyword>
<dbReference type="STRING" id="5454.A0A163E095"/>
<gene>
    <name evidence="9" type="ORF">ST47_g5405</name>
</gene>
<dbReference type="SUPFAM" id="SSF49482">
    <property type="entry name" value="Aromatic compound dioxygenase"/>
    <property type="match status" value="1"/>
</dbReference>
<dbReference type="GO" id="GO:0018576">
    <property type="term" value="F:catechol 1,2-dioxygenase activity"/>
    <property type="evidence" value="ECO:0007669"/>
    <property type="project" value="InterPro"/>
</dbReference>
<dbReference type="GO" id="GO:0008199">
    <property type="term" value="F:ferric iron binding"/>
    <property type="evidence" value="ECO:0007669"/>
    <property type="project" value="InterPro"/>
</dbReference>